<dbReference type="PANTHER" id="PTHR16222:SF24">
    <property type="entry name" value="ADP-RIBOSYLHYDROLASE ARH3"/>
    <property type="match status" value="1"/>
</dbReference>
<reference evidence="6 7" key="1">
    <citation type="journal article" date="2018" name="Front. Microbiol.">
        <title>Conversion of Methionine to Cysteine in Lactobacillus paracasei Depends on the Highly Mobile cysK-ctl-cysE Gene Cluster.</title>
        <authorList>
            <person name="Wuthrich D."/>
            <person name="Irmler S."/>
            <person name="Berthoud H."/>
            <person name="Guggenbuhl B."/>
            <person name="Eugster E."/>
            <person name="Bruggmann R."/>
        </authorList>
    </citation>
    <scope>NUCLEOTIDE SEQUENCE [LARGE SCALE GENOMIC DNA]</scope>
    <source>
        <strain evidence="4 7">FAM18157</strain>
        <strain evidence="5 6">FAM6012</strain>
    </source>
</reference>
<dbReference type="Proteomes" id="UP000284123">
    <property type="component" value="Unassembled WGS sequence"/>
</dbReference>
<name>A0A422LS85_LACPA</name>
<feature type="binding site" evidence="3">
    <location>
        <position position="51"/>
    </location>
    <ligand>
        <name>Mg(2+)</name>
        <dbReference type="ChEBI" id="CHEBI:18420"/>
        <label>1</label>
    </ligand>
</feature>
<comment type="cofactor">
    <cofactor evidence="3">
        <name>Mg(2+)</name>
        <dbReference type="ChEBI" id="CHEBI:18420"/>
    </cofactor>
    <text evidence="3">Binds 2 magnesium ions per subunit.</text>
</comment>
<evidence type="ECO:0000313" key="6">
    <source>
        <dbReference type="Proteomes" id="UP000284123"/>
    </source>
</evidence>
<dbReference type="GO" id="GO:0046872">
    <property type="term" value="F:metal ion binding"/>
    <property type="evidence" value="ECO:0007669"/>
    <property type="project" value="UniProtKB-KW"/>
</dbReference>
<feature type="binding site" evidence="3">
    <location>
        <position position="53"/>
    </location>
    <ligand>
        <name>Mg(2+)</name>
        <dbReference type="ChEBI" id="CHEBI:18420"/>
        <label>1</label>
    </ligand>
</feature>
<dbReference type="PANTHER" id="PTHR16222">
    <property type="entry name" value="ADP-RIBOSYLGLYCOHYDROLASE"/>
    <property type="match status" value="1"/>
</dbReference>
<organism evidence="4 7">
    <name type="scientific">Lacticaseibacillus paracasei</name>
    <name type="common">Lactobacillus paracasei</name>
    <dbReference type="NCBI Taxonomy" id="1597"/>
    <lineage>
        <taxon>Bacteria</taxon>
        <taxon>Bacillati</taxon>
        <taxon>Bacillota</taxon>
        <taxon>Bacilli</taxon>
        <taxon>Lactobacillales</taxon>
        <taxon>Lactobacillaceae</taxon>
        <taxon>Lacticaseibacillus</taxon>
    </lineage>
</organism>
<comment type="caution">
    <text evidence="4">The sequence shown here is derived from an EMBL/GenBank/DDBJ whole genome shotgun (WGS) entry which is preliminary data.</text>
</comment>
<proteinExistence type="inferred from homology"/>
<dbReference type="GO" id="GO:0047407">
    <property type="term" value="F:ADP-ribosyl-[dinitrogen reductase] hydrolase activity"/>
    <property type="evidence" value="ECO:0007669"/>
    <property type="project" value="UniProtKB-EC"/>
</dbReference>
<evidence type="ECO:0000256" key="2">
    <source>
        <dbReference type="ARBA" id="ARBA00022801"/>
    </source>
</evidence>
<dbReference type="EC" id="3.2.2.24" evidence="4"/>
<dbReference type="AlphaFoldDB" id="A0A422LS85"/>
<evidence type="ECO:0000313" key="5">
    <source>
        <dbReference type="EMBL" id="RNE27326.1"/>
    </source>
</evidence>
<keyword evidence="3" id="KW-0479">Metal-binding</keyword>
<protein>
    <submittedName>
        <fullName evidence="4">ADP-ribosyl-[dinitrogen reductase] glycohydrolase</fullName>
        <ecNumber evidence="4">3.2.2.24</ecNumber>
    </submittedName>
</protein>
<comment type="similarity">
    <text evidence="1">Belongs to the ADP-ribosylglycohydrolase family.</text>
</comment>
<dbReference type="Proteomes" id="UP000284716">
    <property type="component" value="Unassembled WGS sequence"/>
</dbReference>
<dbReference type="EMBL" id="LKFS01000094">
    <property type="protein sequence ID" value="RND79683.1"/>
    <property type="molecule type" value="Genomic_DNA"/>
</dbReference>
<dbReference type="RefSeq" id="WP_003603617.1">
    <property type="nucleotide sequence ID" value="NZ_AQVS01000078.1"/>
</dbReference>
<gene>
    <name evidence="4" type="ORF">FAM18157_02597</name>
    <name evidence="5" type="ORF">FAM6012_02623</name>
</gene>
<sequence>MMPDRILRMLQAAIVGDAFGVPYEFKHRDTYIVEPMMIGGGFWEQAAGTWSDDTSFTLALIDHLNEGDSYTDLMDRFVAYMEDGAYTPNGKLFDIGNTCAKAIRKYVIEHAAPIMCGDPSEFANGNGALMRLAPLAIALYTESRFVTRAKSYRAYTQMTHRHPRAVLGSIIYLETLWQLLHGKTLAQALMAVNFSIEALPAAEQAELPVYRRLFARDFISLPRSAIKSSGYVVDTLEAAIWVAGNAPDFKNGMMTAVSLGEDTDTVATITASLLVAAGQDAVPKSWWQAIANRDLAGKYMLPFAKRFERKS</sequence>
<evidence type="ECO:0000256" key="1">
    <source>
        <dbReference type="ARBA" id="ARBA00010702"/>
    </source>
</evidence>
<feature type="binding site" evidence="3">
    <location>
        <position position="52"/>
    </location>
    <ligand>
        <name>Mg(2+)</name>
        <dbReference type="ChEBI" id="CHEBI:18420"/>
        <label>1</label>
    </ligand>
</feature>
<dbReference type="EMBL" id="LKGI01000088">
    <property type="protein sequence ID" value="RNE27326.1"/>
    <property type="molecule type" value="Genomic_DNA"/>
</dbReference>
<evidence type="ECO:0000313" key="7">
    <source>
        <dbReference type="Proteomes" id="UP000284716"/>
    </source>
</evidence>
<keyword evidence="2 4" id="KW-0378">Hydrolase</keyword>
<keyword evidence="3" id="KW-0460">Magnesium</keyword>
<accession>A0A422LS85</accession>
<dbReference type="InterPro" id="IPR005502">
    <property type="entry name" value="Ribosyl_crysJ1"/>
</dbReference>
<feature type="binding site" evidence="3">
    <location>
        <position position="262"/>
    </location>
    <ligand>
        <name>Mg(2+)</name>
        <dbReference type="ChEBI" id="CHEBI:18420"/>
        <label>1</label>
    </ligand>
</feature>
<feature type="binding site" evidence="3">
    <location>
        <position position="265"/>
    </location>
    <ligand>
        <name>Mg(2+)</name>
        <dbReference type="ChEBI" id="CHEBI:18420"/>
        <label>1</label>
    </ligand>
</feature>
<evidence type="ECO:0000256" key="3">
    <source>
        <dbReference type="PIRSR" id="PIRSR605502-1"/>
    </source>
</evidence>
<dbReference type="Gene3D" id="1.10.4080.10">
    <property type="entry name" value="ADP-ribosylation/Crystallin J1"/>
    <property type="match status" value="1"/>
</dbReference>
<keyword evidence="4" id="KW-0326">Glycosidase</keyword>
<feature type="binding site" evidence="3">
    <location>
        <position position="264"/>
    </location>
    <ligand>
        <name>Mg(2+)</name>
        <dbReference type="ChEBI" id="CHEBI:18420"/>
        <label>1</label>
    </ligand>
</feature>
<dbReference type="SUPFAM" id="SSF101478">
    <property type="entry name" value="ADP-ribosylglycohydrolase"/>
    <property type="match status" value="1"/>
</dbReference>
<evidence type="ECO:0000313" key="4">
    <source>
        <dbReference type="EMBL" id="RND79683.1"/>
    </source>
</evidence>
<dbReference type="Pfam" id="PF03747">
    <property type="entry name" value="ADP_ribosyl_GH"/>
    <property type="match status" value="1"/>
</dbReference>
<dbReference type="InterPro" id="IPR036705">
    <property type="entry name" value="Ribosyl_crysJ1_sf"/>
</dbReference>
<dbReference type="InterPro" id="IPR050792">
    <property type="entry name" value="ADP-ribosylglycohydrolase"/>
</dbReference>